<gene>
    <name evidence="6" type="primary">rlmF</name>
    <name evidence="7" type="ORF">BI344_20590</name>
</gene>
<dbReference type="HAMAP" id="MF_01848">
    <property type="entry name" value="23SrRNA_methyltr_F"/>
    <property type="match status" value="1"/>
</dbReference>
<evidence type="ECO:0000256" key="4">
    <source>
        <dbReference type="ARBA" id="ARBA00022679"/>
    </source>
</evidence>
<reference evidence="7 8" key="1">
    <citation type="submission" date="2016-09" db="EMBL/GenBank/DDBJ databases">
        <title>Chromobacterium muskegensis sp. nov., an insecticidal bacterium isolated from Sphagnum bogs.</title>
        <authorList>
            <person name="Sparks M.E."/>
            <person name="Blackburn M.B."/>
            <person name="Gundersen-Rindal D.E."/>
            <person name="Mitchell A."/>
            <person name="Farrar R."/>
            <person name="Kuhar D."/>
        </authorList>
    </citation>
    <scope>NUCLEOTIDE SEQUENCE [LARGE SCALE GENOMIC DNA]</scope>
    <source>
        <strain evidence="7 8">14B-1</strain>
    </source>
</reference>
<name>A0ABX3C8Q6_9NEIS</name>
<evidence type="ECO:0000256" key="5">
    <source>
        <dbReference type="ARBA" id="ARBA00022691"/>
    </source>
</evidence>
<accession>A0ABX3C8Q6</accession>
<keyword evidence="1 6" id="KW-0963">Cytoplasm</keyword>
<dbReference type="NCBIfam" id="NF008725">
    <property type="entry name" value="PRK11727.1"/>
    <property type="match status" value="1"/>
</dbReference>
<comment type="subcellular location">
    <subcellularLocation>
        <location evidence="6">Cytoplasm</location>
    </subcellularLocation>
</comment>
<dbReference type="InterPro" id="IPR016909">
    <property type="entry name" value="rRNA_lsu_MeTfrase_F"/>
</dbReference>
<sequence>MSAKPPVTSAAQLHPRNRHQGRYDFAALIAASPGLANYVGKNAFGDESVNFANPAAVKALNRALLKLFYNINDWDIPAGYLCPPIPGRADYIHALADLLALGHKTGIPHGAGIRALDVGVGANAVYPLIGHAEYGWDFVGTEVSDEAMQNAQAILAANPDMAAHIELRRQISSKAIFRHVLDADECFDLTLCNPPFHASQAEADAAARRKWQNLGKDSGKRSPKLNFGGQNRELWCAGGEEAFVCQMVEESVALAGRVYWFTSLVSKSASLTAINRALKQASVTYSRTIPMAQGQKQSRLVAWTFMDRQQQNDWRQRRWLPPSVMLAGG</sequence>
<comment type="catalytic activity">
    <reaction evidence="6">
        <text>adenosine(1618) in 23S rRNA + S-adenosyl-L-methionine = N(6)-methyladenosine(1618) in 23S rRNA + S-adenosyl-L-homocysteine + H(+)</text>
        <dbReference type="Rhea" id="RHEA:16497"/>
        <dbReference type="Rhea" id="RHEA-COMP:10229"/>
        <dbReference type="Rhea" id="RHEA-COMP:10231"/>
        <dbReference type="ChEBI" id="CHEBI:15378"/>
        <dbReference type="ChEBI" id="CHEBI:57856"/>
        <dbReference type="ChEBI" id="CHEBI:59789"/>
        <dbReference type="ChEBI" id="CHEBI:74411"/>
        <dbReference type="ChEBI" id="CHEBI:74449"/>
        <dbReference type="EC" id="2.1.1.181"/>
    </reaction>
</comment>
<dbReference type="Proteomes" id="UP000180280">
    <property type="component" value="Unassembled WGS sequence"/>
</dbReference>
<keyword evidence="5 6" id="KW-0949">S-adenosyl-L-methionine</keyword>
<evidence type="ECO:0000256" key="6">
    <source>
        <dbReference type="HAMAP-Rule" id="MF_01848"/>
    </source>
</evidence>
<comment type="function">
    <text evidence="6">Specifically methylates the adenine in position 1618 of 23S rRNA.</text>
</comment>
<comment type="caution">
    <text evidence="7">The sequence shown here is derived from an EMBL/GenBank/DDBJ whole genome shotgun (WGS) entry which is preliminary data.</text>
</comment>
<keyword evidence="4 6" id="KW-0808">Transferase</keyword>
<dbReference type="Pfam" id="PF05971">
    <property type="entry name" value="Methyltransf_10"/>
    <property type="match status" value="1"/>
</dbReference>
<keyword evidence="3 6" id="KW-0489">Methyltransferase</keyword>
<comment type="similarity">
    <text evidence="6">Belongs to the methyltransferase superfamily. METTL16/RlmF family.</text>
</comment>
<dbReference type="InterPro" id="IPR010286">
    <property type="entry name" value="METTL16/RlmF"/>
</dbReference>
<dbReference type="Gene3D" id="3.40.50.150">
    <property type="entry name" value="Vaccinia Virus protein VP39"/>
    <property type="match status" value="1"/>
</dbReference>
<dbReference type="PANTHER" id="PTHR13393">
    <property type="entry name" value="SAM-DEPENDENT METHYLTRANSFERASE"/>
    <property type="match status" value="1"/>
</dbReference>
<organism evidence="7 8">
    <name type="scientific">Chromobacterium sphagni</name>
    <dbReference type="NCBI Taxonomy" id="1903179"/>
    <lineage>
        <taxon>Bacteria</taxon>
        <taxon>Pseudomonadati</taxon>
        <taxon>Pseudomonadota</taxon>
        <taxon>Betaproteobacteria</taxon>
        <taxon>Neisseriales</taxon>
        <taxon>Chromobacteriaceae</taxon>
        <taxon>Chromobacterium</taxon>
    </lineage>
</organism>
<proteinExistence type="inferred from homology"/>
<dbReference type="EMBL" id="MKCT01000063">
    <property type="protein sequence ID" value="OHX17772.1"/>
    <property type="molecule type" value="Genomic_DNA"/>
</dbReference>
<dbReference type="PANTHER" id="PTHR13393:SF0">
    <property type="entry name" value="RNA N6-ADENOSINE-METHYLTRANSFERASE METTL16"/>
    <property type="match status" value="1"/>
</dbReference>
<keyword evidence="8" id="KW-1185">Reference proteome</keyword>
<protein>
    <recommendedName>
        <fullName evidence="6">Ribosomal RNA large subunit methyltransferase F</fullName>
        <ecNumber evidence="6">2.1.1.181</ecNumber>
    </recommendedName>
    <alternativeName>
        <fullName evidence="6">23S rRNA mA1618 methyltransferase</fullName>
    </alternativeName>
    <alternativeName>
        <fullName evidence="6">rRNA adenine N-6-methyltransferase</fullName>
    </alternativeName>
</protein>
<evidence type="ECO:0000256" key="2">
    <source>
        <dbReference type="ARBA" id="ARBA00022552"/>
    </source>
</evidence>
<dbReference type="RefSeq" id="WP_071114451.1">
    <property type="nucleotide sequence ID" value="NZ_MKCT01000063.1"/>
</dbReference>
<keyword evidence="2 6" id="KW-0698">rRNA processing</keyword>
<evidence type="ECO:0000313" key="8">
    <source>
        <dbReference type="Proteomes" id="UP000180280"/>
    </source>
</evidence>
<evidence type="ECO:0000313" key="7">
    <source>
        <dbReference type="EMBL" id="OHX17772.1"/>
    </source>
</evidence>
<dbReference type="SUPFAM" id="SSF53335">
    <property type="entry name" value="S-adenosyl-L-methionine-dependent methyltransferases"/>
    <property type="match status" value="1"/>
</dbReference>
<dbReference type="PIRSF" id="PIRSF029038">
    <property type="entry name" value="Mtase_YbiN_prd"/>
    <property type="match status" value="1"/>
</dbReference>
<dbReference type="EC" id="2.1.1.181" evidence="6"/>
<dbReference type="CDD" id="cd02440">
    <property type="entry name" value="AdoMet_MTases"/>
    <property type="match status" value="1"/>
</dbReference>
<evidence type="ECO:0000256" key="3">
    <source>
        <dbReference type="ARBA" id="ARBA00022603"/>
    </source>
</evidence>
<dbReference type="InterPro" id="IPR029063">
    <property type="entry name" value="SAM-dependent_MTases_sf"/>
</dbReference>
<evidence type="ECO:0000256" key="1">
    <source>
        <dbReference type="ARBA" id="ARBA00022490"/>
    </source>
</evidence>